<name>A0AAW4LEC2_9BACT</name>
<dbReference type="Gene3D" id="2.60.40.10">
    <property type="entry name" value="Immunoglobulins"/>
    <property type="match status" value="1"/>
</dbReference>
<reference evidence="1 2" key="1">
    <citation type="submission" date="2021-05" db="EMBL/GenBank/DDBJ databases">
        <title>The draft genome of Geobacter pelophilus DSM 12255.</title>
        <authorList>
            <person name="Xu Z."/>
            <person name="Masuda Y."/>
            <person name="Itoh H."/>
            <person name="Senoo K."/>
        </authorList>
    </citation>
    <scope>NUCLEOTIDE SEQUENCE [LARGE SCALE GENOMIC DNA]</scope>
    <source>
        <strain evidence="1 2">DSM 12255</strain>
    </source>
</reference>
<evidence type="ECO:0000313" key="2">
    <source>
        <dbReference type="Proteomes" id="UP000811899"/>
    </source>
</evidence>
<gene>
    <name evidence="1" type="ORF">KI809_18760</name>
</gene>
<protein>
    <recommendedName>
        <fullName evidence="3">Fibronectin type-III domain-containing protein</fullName>
    </recommendedName>
</protein>
<organism evidence="1 2">
    <name type="scientific">Geoanaerobacter pelophilus</name>
    <dbReference type="NCBI Taxonomy" id="60036"/>
    <lineage>
        <taxon>Bacteria</taxon>
        <taxon>Pseudomonadati</taxon>
        <taxon>Thermodesulfobacteriota</taxon>
        <taxon>Desulfuromonadia</taxon>
        <taxon>Geobacterales</taxon>
        <taxon>Geobacteraceae</taxon>
        <taxon>Geoanaerobacter</taxon>
    </lineage>
</organism>
<proteinExistence type="predicted"/>
<dbReference type="AlphaFoldDB" id="A0AAW4LEC2"/>
<accession>A0AAW4LEC2</accession>
<keyword evidence="2" id="KW-1185">Reference proteome</keyword>
<dbReference type="EMBL" id="JAHCVJ010000011">
    <property type="protein sequence ID" value="MBT0666354.1"/>
    <property type="molecule type" value="Genomic_DNA"/>
</dbReference>
<dbReference type="InterPro" id="IPR013783">
    <property type="entry name" value="Ig-like_fold"/>
</dbReference>
<dbReference type="Proteomes" id="UP000811899">
    <property type="component" value="Unassembled WGS sequence"/>
</dbReference>
<evidence type="ECO:0000313" key="1">
    <source>
        <dbReference type="EMBL" id="MBT0666354.1"/>
    </source>
</evidence>
<comment type="caution">
    <text evidence="1">The sequence shown here is derived from an EMBL/GenBank/DDBJ whole genome shotgun (WGS) entry which is preliminary data.</text>
</comment>
<sequence length="118" mass="12630">MMKKTLIALVILWLAVMALFARIACSADFRVKWMPNSEPDLAGYKIHWDKQPVPPFANHSSVGNVTTAVLKGMSNPTYIAITAINSSGLESGYSAIVSSMIAPPAGVRTIVIGGLEIQ</sequence>
<dbReference type="RefSeq" id="WP_214173128.1">
    <property type="nucleotide sequence ID" value="NZ_JAHCVJ010000011.1"/>
</dbReference>
<evidence type="ECO:0008006" key="3">
    <source>
        <dbReference type="Google" id="ProtNLM"/>
    </source>
</evidence>